<dbReference type="GeneID" id="11531415"/>
<proteinExistence type="predicted"/>
<sequence>MTQSESLVIVLPVTQLKKSSPNTIYSLFSIVNKGYEKPTNEYKIVLNKRIESPDLFFEDLGFSKCHERAFFYVLVDSSLLNNPQFASSFKKVQATSNYFEYSYTDNEQSLNFGFPFDQVLATVGYKPISNGSFEITGYTSFGKGCGVELFNKSLFHLTTQVNVTTLIAMVIVEHNLVGYYEKKLGFTEIERIIVKKTDPKSSGFQGNFKCAKDIHISHLQKAI</sequence>
<dbReference type="eggNOG" id="ENOG502S44U">
    <property type="taxonomic scope" value="Eukaryota"/>
</dbReference>
<evidence type="ECO:0000313" key="1">
    <source>
        <dbReference type="EMBL" id="CCE63387.1"/>
    </source>
</evidence>
<dbReference type="KEGG" id="tpf:TPHA_0E02970"/>
<keyword evidence="2" id="KW-1185">Reference proteome</keyword>
<dbReference type="HOGENOM" id="CLU_107283_0_0_1"/>
<organism evidence="1 2">
    <name type="scientific">Tetrapisispora phaffii (strain ATCC 24235 / CBS 4417 / NBRC 1672 / NRRL Y-8282 / UCD 70-5)</name>
    <name type="common">Yeast</name>
    <name type="synonym">Fabospora phaffii</name>
    <dbReference type="NCBI Taxonomy" id="1071381"/>
    <lineage>
        <taxon>Eukaryota</taxon>
        <taxon>Fungi</taxon>
        <taxon>Dikarya</taxon>
        <taxon>Ascomycota</taxon>
        <taxon>Saccharomycotina</taxon>
        <taxon>Saccharomycetes</taxon>
        <taxon>Saccharomycetales</taxon>
        <taxon>Saccharomycetaceae</taxon>
        <taxon>Tetrapisispora</taxon>
    </lineage>
</organism>
<dbReference type="EMBL" id="HE612860">
    <property type="protein sequence ID" value="CCE63387.1"/>
    <property type="molecule type" value="Genomic_DNA"/>
</dbReference>
<reference evidence="1 2" key="1">
    <citation type="journal article" date="2011" name="Proc. Natl. Acad. Sci. U.S.A.">
        <title>Evolutionary erosion of yeast sex chromosomes by mating-type switching accidents.</title>
        <authorList>
            <person name="Gordon J.L."/>
            <person name="Armisen D."/>
            <person name="Proux-Wera E."/>
            <person name="Oheigeartaigh S.S."/>
            <person name="Byrne K.P."/>
            <person name="Wolfe K.H."/>
        </authorList>
    </citation>
    <scope>NUCLEOTIDE SEQUENCE [LARGE SCALE GENOMIC DNA]</scope>
    <source>
        <strain evidence="2">ATCC 24235 / CBS 4417 / NBRC 1672 / NRRL Y-8282 / UCD 70-5</strain>
    </source>
</reference>
<dbReference type="AlphaFoldDB" id="G8BU09"/>
<gene>
    <name evidence="1" type="primary">TPHA0E02970</name>
    <name evidence="1" type="ordered locus">TPHA_0E02970</name>
</gene>
<accession>G8BU09</accession>
<dbReference type="RefSeq" id="XP_003685821.1">
    <property type="nucleotide sequence ID" value="XM_003685773.1"/>
</dbReference>
<protein>
    <submittedName>
        <fullName evidence="1">Uncharacterized protein</fullName>
    </submittedName>
</protein>
<dbReference type="GO" id="GO:0005777">
    <property type="term" value="C:peroxisome"/>
    <property type="evidence" value="ECO:0007669"/>
    <property type="project" value="EnsemblFungi"/>
</dbReference>
<dbReference type="OrthoDB" id="4062597at2759"/>
<dbReference type="Proteomes" id="UP000005666">
    <property type="component" value="Chromosome 5"/>
</dbReference>
<dbReference type="OMA" id="CHERAFF"/>
<name>G8BU09_TETPH</name>
<evidence type="ECO:0000313" key="2">
    <source>
        <dbReference type="Proteomes" id="UP000005666"/>
    </source>
</evidence>